<dbReference type="InterPro" id="IPR038475">
    <property type="entry name" value="RecG_C_sf"/>
</dbReference>
<evidence type="ECO:0000313" key="2">
    <source>
        <dbReference type="EMBL" id="TXI34263.1"/>
    </source>
</evidence>
<dbReference type="Gene3D" id="3.30.565.60">
    <property type="match status" value="1"/>
</dbReference>
<dbReference type="InterPro" id="IPR007421">
    <property type="entry name" value="Schlafen_AlbA_2_dom"/>
</dbReference>
<dbReference type="EMBL" id="SSFO01000073">
    <property type="protein sequence ID" value="TXI34263.1"/>
    <property type="molecule type" value="Genomic_DNA"/>
</dbReference>
<organism evidence="2 3">
    <name type="scientific">Aquipseudomonas alcaligenes</name>
    <name type="common">Pseudomonas alcaligenes</name>
    <dbReference type="NCBI Taxonomy" id="43263"/>
    <lineage>
        <taxon>Bacteria</taxon>
        <taxon>Pseudomonadati</taxon>
        <taxon>Pseudomonadota</taxon>
        <taxon>Gammaproteobacteria</taxon>
        <taxon>Pseudomonadales</taxon>
        <taxon>Pseudomonadaceae</taxon>
        <taxon>Aquipseudomonas</taxon>
    </lineage>
</organism>
<protein>
    <submittedName>
        <fullName evidence="2">ATP-dependent DNA helicase</fullName>
    </submittedName>
</protein>
<dbReference type="GO" id="GO:0004386">
    <property type="term" value="F:helicase activity"/>
    <property type="evidence" value="ECO:0007669"/>
    <property type="project" value="UniProtKB-KW"/>
</dbReference>
<evidence type="ECO:0000259" key="1">
    <source>
        <dbReference type="Pfam" id="PF04326"/>
    </source>
</evidence>
<evidence type="ECO:0000313" key="3">
    <source>
        <dbReference type="Proteomes" id="UP000321110"/>
    </source>
</evidence>
<feature type="domain" description="Schlafen AlbA-2" evidence="1">
    <location>
        <begin position="4"/>
        <end position="121"/>
    </location>
</feature>
<dbReference type="PANTHER" id="PTHR30595">
    <property type="entry name" value="GLPR-RELATED TRANSCRIPTIONAL REPRESSOR"/>
    <property type="match status" value="1"/>
</dbReference>
<dbReference type="Pfam" id="PF13749">
    <property type="entry name" value="HATPase_c_4"/>
    <property type="match status" value="1"/>
</dbReference>
<keyword evidence="2" id="KW-0347">Helicase</keyword>
<dbReference type="PANTHER" id="PTHR30595:SF6">
    <property type="entry name" value="SCHLAFEN ALBA-2 DOMAIN-CONTAINING PROTEIN"/>
    <property type="match status" value="1"/>
</dbReference>
<accession>A0A5C7WAZ1</accession>
<comment type="caution">
    <text evidence="2">The sequence shown here is derived from an EMBL/GenBank/DDBJ whole genome shotgun (WGS) entry which is preliminary data.</text>
</comment>
<dbReference type="Proteomes" id="UP000321110">
    <property type="component" value="Unassembled WGS sequence"/>
</dbReference>
<proteinExistence type="predicted"/>
<keyword evidence="2" id="KW-0067">ATP-binding</keyword>
<dbReference type="InterPro" id="IPR038461">
    <property type="entry name" value="Schlafen_AlbA_2_dom_sf"/>
</dbReference>
<dbReference type="Gene3D" id="3.30.950.30">
    <property type="entry name" value="Schlafen, AAA domain"/>
    <property type="match status" value="1"/>
</dbReference>
<name>A0A5C7WAZ1_AQUAC</name>
<dbReference type="AlphaFoldDB" id="A0A5C7WAZ1"/>
<gene>
    <name evidence="2" type="ORF">E6Q69_04460</name>
</gene>
<reference evidence="2 3" key="1">
    <citation type="submission" date="2018-09" db="EMBL/GenBank/DDBJ databases">
        <title>Metagenome Assembled Genomes from an Advanced Water Purification Facility.</title>
        <authorList>
            <person name="Stamps B.W."/>
            <person name="Spear J.R."/>
        </authorList>
    </citation>
    <scope>NUCLEOTIDE SEQUENCE [LARGE SCALE GENOMIC DNA]</scope>
    <source>
        <strain evidence="2">Bin_52_1</strain>
    </source>
</reference>
<keyword evidence="2" id="KW-0547">Nucleotide-binding</keyword>
<keyword evidence="2" id="KW-0378">Hydrolase</keyword>
<sequence length="545" mass="61460">MSLEGQLLDRKSLRSVSGKTADWPELAKDCVAFANALGGRLLIGIEDGEALPPAEQRVPTTLPDTLRRRLGELTVNVSVRPEVRVAENGGEFISLMVDRSASVASTTEGRYFLRVADSSKPVIGNEVMRLASERSALPWETLTSQEVPRTQADPAKLAALVQGIRASDRVKASVKEKGDDELLDHYLLAQGELLTHLGVLCIGRQIDRARLGTAPVIQFIKRDAHDNKVNKLTWDDYTLSPMELVDTVWRDVPDFREFYEVAEGLFRSQVAAFDERVIRELLTNALVHRPYTQRGDIYLNLYPDRLEIVNPGPLPLGVTPANVLHASVRRNEHLARLCHDLKLMEREGSGFDTVYDVLLSQGRPAPRVEEGSDWVRVTLTRSAPDRRVLAFITRASESYPLTQRERIALGLLAQYEALTAKELVERLELNHADQLRPWLERLCKWDLVQQSGRTQATRYFVQPELLRTLAFPAVTTLKRIEDHRLRALVLEDLQRYPGSAIGEIHPRIGEEIPRRRLRSMLGSLVEENAVRMDGKLKGARYFLEG</sequence>
<dbReference type="Pfam" id="PF04326">
    <property type="entry name" value="SLFN_AlbA_2"/>
    <property type="match status" value="1"/>
</dbReference>